<dbReference type="PROSITE" id="PS50994">
    <property type="entry name" value="INTEGRASE"/>
    <property type="match status" value="1"/>
</dbReference>
<dbReference type="AlphaFoldDB" id="A0A8H8DAD0"/>
<feature type="region of interest" description="Disordered" evidence="15">
    <location>
        <begin position="1180"/>
        <end position="1202"/>
    </location>
</feature>
<feature type="domain" description="Reverse transcriptase" evidence="16">
    <location>
        <begin position="236"/>
        <end position="415"/>
    </location>
</feature>
<dbReference type="GO" id="GO:0004523">
    <property type="term" value="F:RNA-DNA hybrid ribonuclease activity"/>
    <property type="evidence" value="ECO:0007669"/>
    <property type="project" value="UniProtKB-EC"/>
</dbReference>
<dbReference type="OrthoDB" id="4022548at2759"/>
<accession>A0A8H8DAD0</accession>
<dbReference type="SUPFAM" id="SSF56672">
    <property type="entry name" value="DNA/RNA polymerases"/>
    <property type="match status" value="1"/>
</dbReference>
<dbReference type="InterPro" id="IPR041373">
    <property type="entry name" value="RT_RNaseH"/>
</dbReference>
<feature type="compositionally biased region" description="Polar residues" evidence="15">
    <location>
        <begin position="1187"/>
        <end position="1202"/>
    </location>
</feature>
<dbReference type="Gene3D" id="3.30.420.10">
    <property type="entry name" value="Ribonuclease H-like superfamily/Ribonuclease H"/>
    <property type="match status" value="1"/>
</dbReference>
<protein>
    <submittedName>
        <fullName evidence="18">Uncharacterized protein</fullName>
    </submittedName>
</protein>
<keyword evidence="7" id="KW-0540">Nuclease</keyword>
<evidence type="ECO:0000256" key="1">
    <source>
        <dbReference type="ARBA" id="ARBA00000077"/>
    </source>
</evidence>
<evidence type="ECO:0000256" key="8">
    <source>
        <dbReference type="ARBA" id="ARBA00022759"/>
    </source>
</evidence>
<dbReference type="InterPro" id="IPR041588">
    <property type="entry name" value="Integrase_H2C2"/>
</dbReference>
<evidence type="ECO:0000259" key="16">
    <source>
        <dbReference type="PROSITE" id="PS50878"/>
    </source>
</evidence>
<evidence type="ECO:0000256" key="4">
    <source>
        <dbReference type="ARBA" id="ARBA00022490"/>
    </source>
</evidence>
<dbReference type="Gene3D" id="3.30.70.270">
    <property type="match status" value="2"/>
</dbReference>
<reference evidence="18 19" key="1">
    <citation type="submission" date="2020-12" db="EMBL/GenBank/DDBJ databases">
        <title>Effect of drift, selection, and recombination on the evolution of hybrid genomes in Candida yeast pathogens.</title>
        <authorList>
            <person name="Mixao V."/>
            <person name="Ksiezopolska E."/>
            <person name="Saus E."/>
            <person name="Boekhout T."/>
            <person name="Gacser A."/>
            <person name="Gabaldon T."/>
        </authorList>
    </citation>
    <scope>NUCLEOTIDE SEQUENCE [LARGE SCALE GENOMIC DNA]</scope>
    <source>
        <strain evidence="18 19">BP57</strain>
    </source>
</reference>
<dbReference type="Proteomes" id="UP000669133">
    <property type="component" value="Unassembled WGS sequence"/>
</dbReference>
<dbReference type="InterPro" id="IPR012337">
    <property type="entry name" value="RNaseH-like_sf"/>
</dbReference>
<keyword evidence="6" id="KW-0548">Nucleotidyltransferase</keyword>
<dbReference type="GeneID" id="93654020"/>
<dbReference type="Gene3D" id="3.10.10.10">
    <property type="entry name" value="HIV Type 1 Reverse Transcriptase, subunit A, domain 1"/>
    <property type="match status" value="1"/>
</dbReference>
<dbReference type="Pfam" id="PF00665">
    <property type="entry name" value="rve"/>
    <property type="match status" value="1"/>
</dbReference>
<keyword evidence="8" id="KW-0255">Endonuclease</keyword>
<comment type="catalytic activity">
    <reaction evidence="1">
        <text>Endonucleolytic cleavage to 5'-phosphomonoester.</text>
        <dbReference type="EC" id="3.1.26.4"/>
    </reaction>
</comment>
<dbReference type="GO" id="GO:0015074">
    <property type="term" value="P:DNA integration"/>
    <property type="evidence" value="ECO:0007669"/>
    <property type="project" value="InterPro"/>
</dbReference>
<dbReference type="PROSITE" id="PS50878">
    <property type="entry name" value="RT_POL"/>
    <property type="match status" value="1"/>
</dbReference>
<dbReference type="Pfam" id="PF17917">
    <property type="entry name" value="RT_RNaseH"/>
    <property type="match status" value="1"/>
</dbReference>
<evidence type="ECO:0000259" key="17">
    <source>
        <dbReference type="PROSITE" id="PS50994"/>
    </source>
</evidence>
<sequence>MNVERIYATLEGLPELPVMMDSGSDTNFVNEYIVKRFNLITHDCDVLAIYAADGTYIGNTCRFVRLYWDILNKYMTFFIVKTLHYPLVFGADISRCFRSYPKEVNVIQPGTEVNLQTYLPEAEWEPYPIEEKWFLQQSVQAQFVKPSDESFDETLEDDSALKLKHFHRSTDIDVFMKQLKEDYEQYLTNDPPPFEGQCKFTHVIKLKNEAVGPSLRPYPVPLAYREELKHQLQELLKLGYIRESDSPYSSPCLFVPKADGSLRLCVDYRHLNSNTVIDKFPLPHAEHLLESVGNATYFSKLDLIAGYHQIGMQAESIKLTAFSTPEGLWEWAVMPFGLCNAPSTFQRAMNHIFRKYLGKFLIVYLDDILIFSQSKSDHMNHLKLVFDCLKEHHLVAKLKKCSFFAKKIQFLGHTLSGNGIQTSEDKIQCLKEWQLPQNKKGFQSFVGFTSYYRRYVKNFAKLVRPLVQAGLGNLKPRHPSVLLAFDQIKTALYTSQMLKPPRPGATYILTSDASQFAMGAVIEIVNPDGSISPVAYYSKSLQPAETRYSIREKELLAVVRALERYRHFLIGHTVVVKTDHQSLSYLLNSKNQPNSRLSRWLELLCQFNIHIQYIKGKSNIADPLSRRFELQLKDASQFHPDDVEGLQINVTHVDTLQTFTALDFARKNLEDDFVVKIKKAYETDEESKTIYTVLRDKLPIPKTIKARIKHFKVDDGLLYFIGYDLRAQSIDRLWIPKSMQYDVTHLHHSSRTALHPGAEVTFIEMSRYYFWPHMITTVKQIIRSCVICQGIKPRNHSPFGLLRPLSIPQSRWSSISLDFVGGFPMVDGKDYILVVVDRFTKRAHFIPCAKTITARQTAQLFIDNVFKLHGLPDEIISDNDVRFQSHFWLNFFKELQVLLKFSTTFHPQTDGQTERTNRSMIQLLRAFADYTDSEWLKKLAITEFAYNSHYHSAIKMSPFEADIGFIPKQPHLDTRILNHEATRQVPPSERISEDFARLLQFQNELVKQNLLHSQAEAEKHFNKHREELILKVGDQVLIHRDSHMFSRHFKLTKQSNIFFGPYQVCKVYPDNHNVYEIALGLPIHFGRMFNVKNLKPYYTDRPQFPKEPPPPTVNFLKLWAREHNIKSIVALDLLDNLIALTFKNCDPNHAVVFTVEDAIAAIPPTYYQQLLDTFNLESSVVPPETSPIRSNNLNDVSDTAID</sequence>
<keyword evidence="9" id="KW-0378">Hydrolase</keyword>
<dbReference type="CDD" id="cd09274">
    <property type="entry name" value="RNase_HI_RT_Ty3"/>
    <property type="match status" value="1"/>
</dbReference>
<keyword evidence="5" id="KW-0808">Transferase</keyword>
<evidence type="ECO:0000256" key="15">
    <source>
        <dbReference type="SAM" id="MobiDB-lite"/>
    </source>
</evidence>
<dbReference type="Gene3D" id="1.10.340.70">
    <property type="match status" value="1"/>
</dbReference>
<dbReference type="PANTHER" id="PTHR37984:SF5">
    <property type="entry name" value="PROTEIN NYNRIN-LIKE"/>
    <property type="match status" value="1"/>
</dbReference>
<dbReference type="CDD" id="cd01647">
    <property type="entry name" value="RT_LTR"/>
    <property type="match status" value="1"/>
</dbReference>
<dbReference type="PANTHER" id="PTHR37984">
    <property type="entry name" value="PROTEIN CBG26694"/>
    <property type="match status" value="1"/>
</dbReference>
<dbReference type="InterPro" id="IPR050951">
    <property type="entry name" value="Retrovirus_Pol_polyprotein"/>
</dbReference>
<dbReference type="CDD" id="cd00303">
    <property type="entry name" value="retropepsin_like"/>
    <property type="match status" value="1"/>
</dbReference>
<dbReference type="InterPro" id="IPR043502">
    <property type="entry name" value="DNA/RNA_pol_sf"/>
</dbReference>
<evidence type="ECO:0000256" key="7">
    <source>
        <dbReference type="ARBA" id="ARBA00022722"/>
    </source>
</evidence>
<keyword evidence="12" id="KW-0539">Nucleus</keyword>
<evidence type="ECO:0000256" key="10">
    <source>
        <dbReference type="ARBA" id="ARBA00022884"/>
    </source>
</evidence>
<evidence type="ECO:0000256" key="6">
    <source>
        <dbReference type="ARBA" id="ARBA00022695"/>
    </source>
</evidence>
<evidence type="ECO:0000313" key="18">
    <source>
        <dbReference type="EMBL" id="KAG5417755.1"/>
    </source>
</evidence>
<dbReference type="GO" id="GO:0003964">
    <property type="term" value="F:RNA-directed DNA polymerase activity"/>
    <property type="evidence" value="ECO:0007669"/>
    <property type="project" value="UniProtKB-KW"/>
</dbReference>
<name>A0A8H8DAD0_9ASCO</name>
<comment type="subcellular location">
    <subcellularLocation>
        <location evidence="3">Cytoplasm</location>
    </subcellularLocation>
    <subcellularLocation>
        <location evidence="2">Nucleus</location>
    </subcellularLocation>
</comment>
<gene>
    <name evidence="18" type="ORF">I9W82_005391</name>
</gene>
<dbReference type="InterPro" id="IPR043128">
    <property type="entry name" value="Rev_trsase/Diguanyl_cyclase"/>
</dbReference>
<comment type="function">
    <text evidence="13">Reverse transcriptase/ribonuclease H (RT) is a multifunctional enzyme that catalyzes the conversion of the retro-elements RNA genome into dsDNA within the VLP. The enzyme displays a DNA polymerase activity that can copy either DNA or RNA templates, and a ribonuclease H (RNase H) activity that cleaves the RNA strand of RNA-DNA heteroduplexes during plus-strand synthesis and hydrolyzes RNA primers. The conversion leads to a linear dsDNA copy of the retrotransposon that includes long terminal repeats (LTRs) at both ends.</text>
</comment>
<keyword evidence="4" id="KW-0963">Cytoplasm</keyword>
<keyword evidence="11" id="KW-0695">RNA-directed DNA polymerase</keyword>
<evidence type="ECO:0000256" key="5">
    <source>
        <dbReference type="ARBA" id="ARBA00022679"/>
    </source>
</evidence>
<dbReference type="Pfam" id="PF00078">
    <property type="entry name" value="RVT_1"/>
    <property type="match status" value="1"/>
</dbReference>
<dbReference type="GO" id="GO:0003723">
    <property type="term" value="F:RNA binding"/>
    <property type="evidence" value="ECO:0007669"/>
    <property type="project" value="UniProtKB-KW"/>
</dbReference>
<dbReference type="SUPFAM" id="SSF53098">
    <property type="entry name" value="Ribonuclease H-like"/>
    <property type="match status" value="1"/>
</dbReference>
<organism evidence="18 19">
    <name type="scientific">Candida metapsilosis</name>
    <dbReference type="NCBI Taxonomy" id="273372"/>
    <lineage>
        <taxon>Eukaryota</taxon>
        <taxon>Fungi</taxon>
        <taxon>Dikarya</taxon>
        <taxon>Ascomycota</taxon>
        <taxon>Saccharomycotina</taxon>
        <taxon>Pichiomycetes</taxon>
        <taxon>Debaryomycetaceae</taxon>
        <taxon>Candida/Lodderomyces clade</taxon>
        <taxon>Candida</taxon>
    </lineage>
</organism>
<dbReference type="InterPro" id="IPR036397">
    <property type="entry name" value="RNaseH_sf"/>
</dbReference>
<dbReference type="GO" id="GO:0005634">
    <property type="term" value="C:nucleus"/>
    <property type="evidence" value="ECO:0007669"/>
    <property type="project" value="UniProtKB-SubCell"/>
</dbReference>
<evidence type="ECO:0000256" key="9">
    <source>
        <dbReference type="ARBA" id="ARBA00022801"/>
    </source>
</evidence>
<evidence type="ECO:0000256" key="12">
    <source>
        <dbReference type="ARBA" id="ARBA00023242"/>
    </source>
</evidence>
<comment type="function">
    <text evidence="14">Integrase (IN) targets the VLP to the nucleus, where a subparticle preintegration complex (PIC) containing at least integrase and the newly synthesized dsDNA copy of the retrotransposon must transit the nuclear membrane. Once in the nucleus, integrase performs the integration of the dsDNA into the host genome.</text>
</comment>
<dbReference type="Pfam" id="PF17921">
    <property type="entry name" value="Integrase_H2C2"/>
    <property type="match status" value="1"/>
</dbReference>
<dbReference type="InterPro" id="IPR000477">
    <property type="entry name" value="RT_dom"/>
</dbReference>
<dbReference type="InterPro" id="IPR001584">
    <property type="entry name" value="Integrase_cat-core"/>
</dbReference>
<evidence type="ECO:0000256" key="11">
    <source>
        <dbReference type="ARBA" id="ARBA00022918"/>
    </source>
</evidence>
<feature type="domain" description="Integrase catalytic" evidence="17">
    <location>
        <begin position="804"/>
        <end position="966"/>
    </location>
</feature>
<proteinExistence type="predicted"/>
<evidence type="ECO:0000256" key="13">
    <source>
        <dbReference type="ARBA" id="ARBA00025590"/>
    </source>
</evidence>
<dbReference type="GO" id="GO:0005737">
    <property type="term" value="C:cytoplasm"/>
    <property type="evidence" value="ECO:0007669"/>
    <property type="project" value="UniProtKB-SubCell"/>
</dbReference>
<dbReference type="RefSeq" id="XP_067546871.1">
    <property type="nucleotide sequence ID" value="XM_067694563.1"/>
</dbReference>
<evidence type="ECO:0000256" key="2">
    <source>
        <dbReference type="ARBA" id="ARBA00004123"/>
    </source>
</evidence>
<keyword evidence="19" id="KW-1185">Reference proteome</keyword>
<evidence type="ECO:0000256" key="14">
    <source>
        <dbReference type="ARBA" id="ARBA00025615"/>
    </source>
</evidence>
<evidence type="ECO:0000256" key="3">
    <source>
        <dbReference type="ARBA" id="ARBA00004496"/>
    </source>
</evidence>
<dbReference type="EMBL" id="JAEOAQ010000007">
    <property type="protein sequence ID" value="KAG5417755.1"/>
    <property type="molecule type" value="Genomic_DNA"/>
</dbReference>
<evidence type="ECO:0000313" key="19">
    <source>
        <dbReference type="Proteomes" id="UP000669133"/>
    </source>
</evidence>
<comment type="caution">
    <text evidence="18">The sequence shown here is derived from an EMBL/GenBank/DDBJ whole genome shotgun (WGS) entry which is preliminary data.</text>
</comment>
<keyword evidence="10" id="KW-0694">RNA-binding</keyword>